<protein>
    <submittedName>
        <fullName evidence="5">Helix-turn-helix domain-containing protein</fullName>
    </submittedName>
</protein>
<keyword evidence="6" id="KW-1185">Reference proteome</keyword>
<accession>A0A1H2AFA6</accession>
<dbReference type="PROSITE" id="PS01124">
    <property type="entry name" value="HTH_ARAC_FAMILY_2"/>
    <property type="match status" value="1"/>
</dbReference>
<evidence type="ECO:0000256" key="3">
    <source>
        <dbReference type="ARBA" id="ARBA00023163"/>
    </source>
</evidence>
<reference evidence="5 6" key="1">
    <citation type="submission" date="2016-10" db="EMBL/GenBank/DDBJ databases">
        <authorList>
            <person name="de Groot N.N."/>
        </authorList>
    </citation>
    <scope>NUCLEOTIDE SEQUENCE [LARGE SCALE GENOMIC DNA]</scope>
    <source>
        <strain evidence="5 6">MP1X4</strain>
    </source>
</reference>
<dbReference type="PANTHER" id="PTHR43280:SF2">
    <property type="entry name" value="HTH-TYPE TRANSCRIPTIONAL REGULATOR EXSA"/>
    <property type="match status" value="1"/>
</dbReference>
<dbReference type="Gene3D" id="1.10.10.60">
    <property type="entry name" value="Homeodomain-like"/>
    <property type="match status" value="2"/>
</dbReference>
<keyword evidence="3" id="KW-0804">Transcription</keyword>
<keyword evidence="2" id="KW-0238">DNA-binding</keyword>
<dbReference type="STRING" id="652787.SAMN05216490_3494"/>
<dbReference type="Pfam" id="PF12833">
    <property type="entry name" value="HTH_18"/>
    <property type="match status" value="1"/>
</dbReference>
<dbReference type="PROSITE" id="PS00041">
    <property type="entry name" value="HTH_ARAC_FAMILY_1"/>
    <property type="match status" value="1"/>
</dbReference>
<proteinExistence type="predicted"/>
<feature type="domain" description="HTH araC/xylS-type" evidence="4">
    <location>
        <begin position="48"/>
        <end position="147"/>
    </location>
</feature>
<evidence type="ECO:0000256" key="2">
    <source>
        <dbReference type="ARBA" id="ARBA00023125"/>
    </source>
</evidence>
<dbReference type="EMBL" id="LT629740">
    <property type="protein sequence ID" value="SDT44176.1"/>
    <property type="molecule type" value="Genomic_DNA"/>
</dbReference>
<keyword evidence="1" id="KW-0805">Transcription regulation</keyword>
<evidence type="ECO:0000259" key="4">
    <source>
        <dbReference type="PROSITE" id="PS01124"/>
    </source>
</evidence>
<dbReference type="AlphaFoldDB" id="A0A1H2AFA6"/>
<dbReference type="PANTHER" id="PTHR43280">
    <property type="entry name" value="ARAC-FAMILY TRANSCRIPTIONAL REGULATOR"/>
    <property type="match status" value="1"/>
</dbReference>
<dbReference type="PRINTS" id="PR00032">
    <property type="entry name" value="HTHARAC"/>
</dbReference>
<evidence type="ECO:0000313" key="5">
    <source>
        <dbReference type="EMBL" id="SDT44176.1"/>
    </source>
</evidence>
<dbReference type="GO" id="GO:0043565">
    <property type="term" value="F:sequence-specific DNA binding"/>
    <property type="evidence" value="ECO:0007669"/>
    <property type="project" value="InterPro"/>
</dbReference>
<dbReference type="SMART" id="SM00342">
    <property type="entry name" value="HTH_ARAC"/>
    <property type="match status" value="1"/>
</dbReference>
<name>A0A1H2AFA6_MUCMA</name>
<dbReference type="SUPFAM" id="SSF46689">
    <property type="entry name" value="Homeodomain-like"/>
    <property type="match status" value="1"/>
</dbReference>
<organism evidence="5 6">
    <name type="scientific">Mucilaginibacter mallensis</name>
    <dbReference type="NCBI Taxonomy" id="652787"/>
    <lineage>
        <taxon>Bacteria</taxon>
        <taxon>Pseudomonadati</taxon>
        <taxon>Bacteroidota</taxon>
        <taxon>Sphingobacteriia</taxon>
        <taxon>Sphingobacteriales</taxon>
        <taxon>Sphingobacteriaceae</taxon>
        <taxon>Mucilaginibacter</taxon>
    </lineage>
</organism>
<dbReference type="GO" id="GO:0003700">
    <property type="term" value="F:DNA-binding transcription factor activity"/>
    <property type="evidence" value="ECO:0007669"/>
    <property type="project" value="InterPro"/>
</dbReference>
<evidence type="ECO:0000313" key="6">
    <source>
        <dbReference type="Proteomes" id="UP000199679"/>
    </source>
</evidence>
<dbReference type="InterPro" id="IPR018062">
    <property type="entry name" value="HTH_AraC-typ_CS"/>
</dbReference>
<dbReference type="Proteomes" id="UP000199679">
    <property type="component" value="Chromosome I"/>
</dbReference>
<dbReference type="InterPro" id="IPR020449">
    <property type="entry name" value="Tscrpt_reg_AraC-type_HTH"/>
</dbReference>
<dbReference type="InterPro" id="IPR018060">
    <property type="entry name" value="HTH_AraC"/>
</dbReference>
<sequence>MLYKAVKKRRAFRIPDKLQKKYKRVSEGQIRVHFEEAYLQTGNEKFLGELIEYIKQNISNPNLSVETTSREMKMCRVSLYKKLKMLTGKSPVEFIQTIRLQKAAHLLENTEMKINQVASEVGFEAPQYFAKLFKREYDILPSAYVLFIRKAKTQVILSTMGWPAPKIAGFSKKNMNNKLQTKF</sequence>
<dbReference type="InterPro" id="IPR009057">
    <property type="entry name" value="Homeodomain-like_sf"/>
</dbReference>
<evidence type="ECO:0000256" key="1">
    <source>
        <dbReference type="ARBA" id="ARBA00023015"/>
    </source>
</evidence>
<gene>
    <name evidence="5" type="ORF">SAMN05216490_3494</name>
</gene>